<dbReference type="PANTHER" id="PTHR33710:SF64">
    <property type="entry name" value="ENDONUCLEASE_EXONUCLEASE_PHOSPHATASE DOMAIN-CONTAINING PROTEIN"/>
    <property type="match status" value="1"/>
</dbReference>
<dbReference type="KEGG" id="adu:107460670"/>
<proteinExistence type="predicted"/>
<evidence type="ECO:0000313" key="2">
    <source>
        <dbReference type="RefSeq" id="XP_015934541.1"/>
    </source>
</evidence>
<dbReference type="AlphaFoldDB" id="A0A6P4B1C3"/>
<dbReference type="GeneID" id="107460670"/>
<dbReference type="SUPFAM" id="SSF56219">
    <property type="entry name" value="DNase I-like"/>
    <property type="match status" value="1"/>
</dbReference>
<gene>
    <name evidence="2" type="primary">LOC107460670</name>
</gene>
<keyword evidence="1" id="KW-1185">Reference proteome</keyword>
<organism evidence="1 2">
    <name type="scientific">Arachis duranensis</name>
    <name type="common">Wild peanut</name>
    <dbReference type="NCBI Taxonomy" id="130453"/>
    <lineage>
        <taxon>Eukaryota</taxon>
        <taxon>Viridiplantae</taxon>
        <taxon>Streptophyta</taxon>
        <taxon>Embryophyta</taxon>
        <taxon>Tracheophyta</taxon>
        <taxon>Spermatophyta</taxon>
        <taxon>Magnoliopsida</taxon>
        <taxon>eudicotyledons</taxon>
        <taxon>Gunneridae</taxon>
        <taxon>Pentapetalae</taxon>
        <taxon>rosids</taxon>
        <taxon>fabids</taxon>
        <taxon>Fabales</taxon>
        <taxon>Fabaceae</taxon>
        <taxon>Papilionoideae</taxon>
        <taxon>50 kb inversion clade</taxon>
        <taxon>dalbergioids sensu lato</taxon>
        <taxon>Dalbergieae</taxon>
        <taxon>Pterocarpus clade</taxon>
        <taxon>Arachis</taxon>
    </lineage>
</organism>
<protein>
    <submittedName>
        <fullName evidence="2">Uncharacterized protein LOC107460670</fullName>
    </submittedName>
</protein>
<dbReference type="Gene3D" id="3.60.10.10">
    <property type="entry name" value="Endonuclease/exonuclease/phosphatase"/>
    <property type="match status" value="1"/>
</dbReference>
<reference evidence="2" key="2">
    <citation type="submission" date="2025-08" db="UniProtKB">
        <authorList>
            <consortium name="RefSeq"/>
        </authorList>
    </citation>
    <scope>IDENTIFICATION</scope>
    <source>
        <tissue evidence="2">Whole plant</tissue>
    </source>
</reference>
<dbReference type="InterPro" id="IPR036691">
    <property type="entry name" value="Endo/exonu/phosph_ase_sf"/>
</dbReference>
<dbReference type="PANTHER" id="PTHR33710">
    <property type="entry name" value="BNAC02G09200D PROTEIN"/>
    <property type="match status" value="1"/>
</dbReference>
<sequence length="362" mass="42022">MVKDLRNKHRLQMLGLIETKRQTVTRIDVARIWGQGSPGWEYVGSNGVSGGLLLIWDEWMFKLNNCYKGERWLCVEGVILKNSFNCAIVLVYGAHERDAKIHVWKELSYIAGLCQVPCCFTEDFNKIVHVEERRGTTGLTRSAKDFKSWIQDMNLVDLPLTDWKFTWFRGNFCSRIDRVLVSLEWLEEFPKAHLRGGPRGLSYHCPLIVEGRKLRGGARPFRSLDLWFTHDGFLRMVKEELRGLGELQFTDKLKVLTGPLGRWHKANFGEIDKKIIKFEGEIKRIDYLVSNGVHDGTLEARRKALVKCSSARRRNNRIDTLVINDRLVRNQARIKVAIREFYKDLYHQEDSPIMGFRDGLVV</sequence>
<accession>A0A6P4B1C3</accession>
<evidence type="ECO:0000313" key="1">
    <source>
        <dbReference type="Proteomes" id="UP000515211"/>
    </source>
</evidence>
<name>A0A6P4B1C3_ARADU</name>
<dbReference type="Proteomes" id="UP000515211">
    <property type="component" value="Chromosome 8"/>
</dbReference>
<dbReference type="RefSeq" id="XP_015934541.1">
    <property type="nucleotide sequence ID" value="XM_016079055.1"/>
</dbReference>
<reference evidence="1" key="1">
    <citation type="journal article" date="2016" name="Nat. Genet.">
        <title>The genome sequences of Arachis duranensis and Arachis ipaensis, the diploid ancestors of cultivated peanut.</title>
        <authorList>
            <person name="Bertioli D.J."/>
            <person name="Cannon S.B."/>
            <person name="Froenicke L."/>
            <person name="Huang G."/>
            <person name="Farmer A.D."/>
            <person name="Cannon E.K."/>
            <person name="Liu X."/>
            <person name="Gao D."/>
            <person name="Clevenger J."/>
            <person name="Dash S."/>
            <person name="Ren L."/>
            <person name="Moretzsohn M.C."/>
            <person name="Shirasawa K."/>
            <person name="Huang W."/>
            <person name="Vidigal B."/>
            <person name="Abernathy B."/>
            <person name="Chu Y."/>
            <person name="Niederhuth C.E."/>
            <person name="Umale P."/>
            <person name="Araujo A.C."/>
            <person name="Kozik A."/>
            <person name="Kim K.D."/>
            <person name="Burow M.D."/>
            <person name="Varshney R.K."/>
            <person name="Wang X."/>
            <person name="Zhang X."/>
            <person name="Barkley N."/>
            <person name="Guimaraes P.M."/>
            <person name="Isobe S."/>
            <person name="Guo B."/>
            <person name="Liao B."/>
            <person name="Stalker H.T."/>
            <person name="Schmitz R.J."/>
            <person name="Scheffler B.E."/>
            <person name="Leal-Bertioli S.C."/>
            <person name="Xun X."/>
            <person name="Jackson S.A."/>
            <person name="Michelmore R."/>
            <person name="Ozias-Akins P."/>
        </authorList>
    </citation>
    <scope>NUCLEOTIDE SEQUENCE [LARGE SCALE GENOMIC DNA]</scope>
    <source>
        <strain evidence="1">cv. V14167</strain>
    </source>
</reference>